<dbReference type="AlphaFoldDB" id="A0A914DWP5"/>
<sequence>METRFSKRLYRAFPGKILNPSFWIRILTLDSEPGLWTLNSDSESGFRFRFRIQNPKSRFRIRLQIPNPDLESESEFLDSDPDFGF</sequence>
<dbReference type="Proteomes" id="UP000887540">
    <property type="component" value="Unplaced"/>
</dbReference>
<proteinExistence type="predicted"/>
<reference evidence="2" key="1">
    <citation type="submission" date="2022-11" db="UniProtKB">
        <authorList>
            <consortium name="WormBaseParasite"/>
        </authorList>
    </citation>
    <scope>IDENTIFICATION</scope>
</reference>
<protein>
    <submittedName>
        <fullName evidence="2">Uncharacterized protein</fullName>
    </submittedName>
</protein>
<evidence type="ECO:0000313" key="2">
    <source>
        <dbReference type="WBParaSite" id="ACRNAN_scaffold4181.g21779.t1"/>
    </source>
</evidence>
<dbReference type="WBParaSite" id="ACRNAN_scaffold4181.g21779.t1">
    <property type="protein sequence ID" value="ACRNAN_scaffold4181.g21779.t1"/>
    <property type="gene ID" value="ACRNAN_scaffold4181.g21779"/>
</dbReference>
<evidence type="ECO:0000313" key="1">
    <source>
        <dbReference type="Proteomes" id="UP000887540"/>
    </source>
</evidence>
<organism evidence="1 2">
    <name type="scientific">Acrobeloides nanus</name>
    <dbReference type="NCBI Taxonomy" id="290746"/>
    <lineage>
        <taxon>Eukaryota</taxon>
        <taxon>Metazoa</taxon>
        <taxon>Ecdysozoa</taxon>
        <taxon>Nematoda</taxon>
        <taxon>Chromadorea</taxon>
        <taxon>Rhabditida</taxon>
        <taxon>Tylenchina</taxon>
        <taxon>Cephalobomorpha</taxon>
        <taxon>Cephaloboidea</taxon>
        <taxon>Cephalobidae</taxon>
        <taxon>Acrobeloides</taxon>
    </lineage>
</organism>
<name>A0A914DWP5_9BILA</name>
<accession>A0A914DWP5</accession>
<keyword evidence="1" id="KW-1185">Reference proteome</keyword>